<feature type="short sequence motif" description="'HIGH' region" evidence="8">
    <location>
        <begin position="70"/>
        <end position="78"/>
    </location>
</feature>
<protein>
    <recommendedName>
        <fullName evidence="8">Tryptophan--tRNA ligase</fullName>
        <ecNumber evidence="8">6.1.1.2</ecNumber>
    </recommendedName>
    <alternativeName>
        <fullName evidence="8">Tryptophanyl-tRNA synthetase</fullName>
        <shortName evidence="8">TrpRS</shortName>
    </alternativeName>
</protein>
<name>A0A166BCC3_9EURY</name>
<dbReference type="FunFam" id="3.40.50.620:FF:000207">
    <property type="entry name" value="Tryptophan--tRNA ligase"/>
    <property type="match status" value="1"/>
</dbReference>
<dbReference type="InterPro" id="IPR002306">
    <property type="entry name" value="Trp-tRNA-ligase"/>
</dbReference>
<dbReference type="Gene3D" id="1.10.240.10">
    <property type="entry name" value="Tyrosyl-Transfer RNA Synthetase"/>
    <property type="match status" value="1"/>
</dbReference>
<dbReference type="Proteomes" id="UP000077245">
    <property type="component" value="Unassembled WGS sequence"/>
</dbReference>
<keyword evidence="5 8" id="KW-0067">ATP-binding</keyword>
<organism evidence="10 11">
    <name type="scientific">Methanobrevibacter curvatus</name>
    <dbReference type="NCBI Taxonomy" id="49547"/>
    <lineage>
        <taxon>Archaea</taxon>
        <taxon>Methanobacteriati</taxon>
        <taxon>Methanobacteriota</taxon>
        <taxon>Methanomada group</taxon>
        <taxon>Methanobacteria</taxon>
        <taxon>Methanobacteriales</taxon>
        <taxon>Methanobacteriaceae</taxon>
        <taxon>Methanobrevibacter</taxon>
    </lineage>
</organism>
<evidence type="ECO:0000256" key="8">
    <source>
        <dbReference type="HAMAP-Rule" id="MF_00140"/>
    </source>
</evidence>
<dbReference type="InterPro" id="IPR002305">
    <property type="entry name" value="aa-tRNA-synth_Ic"/>
</dbReference>
<keyword evidence="4 8" id="KW-0547">Nucleotide-binding</keyword>
<dbReference type="PANTHER" id="PTHR10055:SF5">
    <property type="entry name" value="TRYPTOPHAN--TRNA LIGASE"/>
    <property type="match status" value="1"/>
</dbReference>
<evidence type="ECO:0000256" key="1">
    <source>
        <dbReference type="ARBA" id="ARBA00005594"/>
    </source>
</evidence>
<evidence type="ECO:0000256" key="7">
    <source>
        <dbReference type="ARBA" id="ARBA00023146"/>
    </source>
</evidence>
<comment type="subcellular location">
    <subcellularLocation>
        <location evidence="8">Cytoplasm</location>
    </subcellularLocation>
</comment>
<evidence type="ECO:0000256" key="2">
    <source>
        <dbReference type="ARBA" id="ARBA00022490"/>
    </source>
</evidence>
<dbReference type="InterPro" id="IPR020653">
    <property type="entry name" value="Tryptophan-tRNA-ligase_arc"/>
</dbReference>
<comment type="similarity">
    <text evidence="1 8 9">Belongs to the class-I aminoacyl-tRNA synthetase family.</text>
</comment>
<dbReference type="SUPFAM" id="SSF52374">
    <property type="entry name" value="Nucleotidylyl transferase"/>
    <property type="match status" value="1"/>
</dbReference>
<keyword evidence="3 8" id="KW-0436">Ligase</keyword>
<keyword evidence="7 8" id="KW-0030">Aminoacyl-tRNA synthetase</keyword>
<dbReference type="EC" id="6.1.1.2" evidence="8"/>
<keyword evidence="2 8" id="KW-0963">Cytoplasm</keyword>
<evidence type="ECO:0000256" key="3">
    <source>
        <dbReference type="ARBA" id="ARBA00022598"/>
    </source>
</evidence>
<comment type="catalytic activity">
    <reaction evidence="8">
        <text>tRNA(Trp) + L-tryptophan + ATP = L-tryptophyl-tRNA(Trp) + AMP + diphosphate + H(+)</text>
        <dbReference type="Rhea" id="RHEA:24080"/>
        <dbReference type="Rhea" id="RHEA-COMP:9671"/>
        <dbReference type="Rhea" id="RHEA-COMP:9705"/>
        <dbReference type="ChEBI" id="CHEBI:15378"/>
        <dbReference type="ChEBI" id="CHEBI:30616"/>
        <dbReference type="ChEBI" id="CHEBI:33019"/>
        <dbReference type="ChEBI" id="CHEBI:57912"/>
        <dbReference type="ChEBI" id="CHEBI:78442"/>
        <dbReference type="ChEBI" id="CHEBI:78535"/>
        <dbReference type="ChEBI" id="CHEBI:456215"/>
        <dbReference type="EC" id="6.1.1.2"/>
    </reaction>
</comment>
<evidence type="ECO:0000256" key="6">
    <source>
        <dbReference type="ARBA" id="ARBA00022917"/>
    </source>
</evidence>
<dbReference type="GO" id="GO:0004830">
    <property type="term" value="F:tryptophan-tRNA ligase activity"/>
    <property type="evidence" value="ECO:0007669"/>
    <property type="project" value="UniProtKB-UniRule"/>
</dbReference>
<dbReference type="GO" id="GO:0005524">
    <property type="term" value="F:ATP binding"/>
    <property type="evidence" value="ECO:0007669"/>
    <property type="project" value="UniProtKB-UniRule"/>
</dbReference>
<dbReference type="STRING" id="49547.MBCUR_07540"/>
<dbReference type="NCBIfam" id="TIGR00233">
    <property type="entry name" value="trpS"/>
    <property type="match status" value="1"/>
</dbReference>
<reference evidence="10 11" key="1">
    <citation type="submission" date="2016-04" db="EMBL/GenBank/DDBJ databases">
        <title>Genome sequence of Methanobrevibacter curvatus DSM 11111.</title>
        <authorList>
            <person name="Poehlein A."/>
            <person name="Seedorf H."/>
            <person name="Daniel R."/>
        </authorList>
    </citation>
    <scope>NUCLEOTIDE SEQUENCE [LARGE SCALE GENOMIC DNA]</scope>
    <source>
        <strain evidence="10 11">DSM 11111</strain>
    </source>
</reference>
<comment type="function">
    <text evidence="8">Catalyzes the attachment of tryptophan to tRNA(Trp).</text>
</comment>
<dbReference type="AlphaFoldDB" id="A0A166BCC3"/>
<dbReference type="GO" id="GO:0005737">
    <property type="term" value="C:cytoplasm"/>
    <property type="evidence" value="ECO:0007669"/>
    <property type="project" value="UniProtKB-SubCell"/>
</dbReference>
<proteinExistence type="inferred from homology"/>
<dbReference type="NCBIfam" id="NF008925">
    <property type="entry name" value="PRK12285.1-2"/>
    <property type="match status" value="1"/>
</dbReference>
<dbReference type="PATRIC" id="fig|49547.3.peg.818"/>
<dbReference type="OrthoDB" id="371821at2157"/>
<evidence type="ECO:0000256" key="5">
    <source>
        <dbReference type="ARBA" id="ARBA00022840"/>
    </source>
</evidence>
<accession>A0A166BCC3</accession>
<dbReference type="CDD" id="cd00806">
    <property type="entry name" value="TrpRS_core"/>
    <property type="match status" value="1"/>
</dbReference>
<evidence type="ECO:0000313" key="10">
    <source>
        <dbReference type="EMBL" id="KZX13143.1"/>
    </source>
</evidence>
<feature type="short sequence motif" description="'KMSKS' region" evidence="8">
    <location>
        <begin position="251"/>
        <end position="255"/>
    </location>
</feature>
<comment type="caution">
    <text evidence="10">The sequence shown here is derived from an EMBL/GenBank/DDBJ whole genome shotgun (WGS) entry which is preliminary data.</text>
</comment>
<evidence type="ECO:0000256" key="9">
    <source>
        <dbReference type="RuleBase" id="RU363036"/>
    </source>
</evidence>
<gene>
    <name evidence="8 10" type="primary">trpS</name>
    <name evidence="10" type="ORF">MBCUR_07540</name>
</gene>
<dbReference type="InterPro" id="IPR014729">
    <property type="entry name" value="Rossmann-like_a/b/a_fold"/>
</dbReference>
<evidence type="ECO:0000313" key="11">
    <source>
        <dbReference type="Proteomes" id="UP000077245"/>
    </source>
</evidence>
<dbReference type="HAMAP" id="MF_00140_A">
    <property type="entry name" value="Trp_tRNA_synth_A"/>
    <property type="match status" value="1"/>
</dbReference>
<dbReference type="GO" id="GO:0006436">
    <property type="term" value="P:tryptophanyl-tRNA aminoacylation"/>
    <property type="evidence" value="ECO:0007669"/>
    <property type="project" value="UniProtKB-UniRule"/>
</dbReference>
<dbReference type="PRINTS" id="PR01039">
    <property type="entry name" value="TRNASYNTHTRP"/>
</dbReference>
<dbReference type="RefSeq" id="WP_067090406.1">
    <property type="nucleotide sequence ID" value="NZ_LWMV01000155.1"/>
</dbReference>
<dbReference type="Gene3D" id="3.40.50.620">
    <property type="entry name" value="HUPs"/>
    <property type="match status" value="1"/>
</dbReference>
<keyword evidence="6 8" id="KW-0648">Protein biosynthesis</keyword>
<sequence length="362" mass="40760">MIDPWASSELDYDKIVNQFGIKKFSDILNKIKNPSSLMRRGVIFGHRDFEKIAKLINSKDDYAVVTGMMPSGQMHIGHKMIVDQLKWYNNNGGKLSLSIADMEAYAARNIPFKEGKRIAIHEYISNYIALGLDLTEDNIYIYLQSEEETLKDFSYQLSKKVNLSEMKAIYGFENSTSIAHLYAPIVQVGDILLPQHENFGGPKNVIVPVGIDQDPHIRLTRDIAYKFREDLGLIAPASTYHRFITGLTGGKMSSSKPNTAIFLNDSPELAEKKVKTAKTGGRESLQEQKKLGGCPDKCVIYEMFVYHLLDDDKKLKEVYNQCKNGEILCGPCKAMAGSLMKDLFENLASKREESLEIAKTIL</sequence>
<keyword evidence="11" id="KW-1185">Reference proteome</keyword>
<dbReference type="Pfam" id="PF00579">
    <property type="entry name" value="tRNA-synt_1b"/>
    <property type="match status" value="1"/>
</dbReference>
<dbReference type="EMBL" id="LWMV01000155">
    <property type="protein sequence ID" value="KZX13143.1"/>
    <property type="molecule type" value="Genomic_DNA"/>
</dbReference>
<dbReference type="PANTHER" id="PTHR10055">
    <property type="entry name" value="TRYPTOPHANYL-TRNA SYNTHETASE"/>
    <property type="match status" value="1"/>
</dbReference>
<evidence type="ECO:0000256" key="4">
    <source>
        <dbReference type="ARBA" id="ARBA00022741"/>
    </source>
</evidence>